<feature type="region of interest" description="Disordered" evidence="1">
    <location>
        <begin position="1"/>
        <end position="43"/>
    </location>
</feature>
<feature type="compositionally biased region" description="Basic and acidic residues" evidence="1">
    <location>
        <begin position="1"/>
        <end position="10"/>
    </location>
</feature>
<keyword evidence="2" id="KW-0812">Transmembrane</keyword>
<evidence type="ECO:0000313" key="3">
    <source>
        <dbReference type="EMBL" id="CAA2102156.1"/>
    </source>
</evidence>
<feature type="compositionally biased region" description="Basic and acidic residues" evidence="1">
    <location>
        <begin position="19"/>
        <end position="32"/>
    </location>
</feature>
<accession>A0A679IYA4</accession>
<evidence type="ECO:0000256" key="1">
    <source>
        <dbReference type="SAM" id="MobiDB-lite"/>
    </source>
</evidence>
<feature type="compositionally biased region" description="Basic residues" evidence="1">
    <location>
        <begin position="182"/>
        <end position="197"/>
    </location>
</feature>
<dbReference type="AlphaFoldDB" id="A0A679IYA4"/>
<protein>
    <submittedName>
        <fullName evidence="3">Uncharacterized protein</fullName>
    </submittedName>
</protein>
<dbReference type="EMBL" id="LR743504">
    <property type="protein sequence ID" value="CAA2102156.1"/>
    <property type="molecule type" value="Genomic_DNA"/>
</dbReference>
<keyword evidence="2" id="KW-0472">Membrane</keyword>
<name>A0A679IYA4_9HYPH</name>
<keyword evidence="2" id="KW-1133">Transmembrane helix</keyword>
<feature type="region of interest" description="Disordered" evidence="1">
    <location>
        <begin position="182"/>
        <end position="227"/>
    </location>
</feature>
<feature type="transmembrane region" description="Helical" evidence="2">
    <location>
        <begin position="122"/>
        <end position="143"/>
    </location>
</feature>
<feature type="compositionally biased region" description="Basic residues" evidence="1">
    <location>
        <begin position="204"/>
        <end position="213"/>
    </location>
</feature>
<reference evidence="3" key="1">
    <citation type="submission" date="2019-12" db="EMBL/GenBank/DDBJ databases">
        <authorList>
            <person name="Cremers G."/>
        </authorList>
    </citation>
    <scope>NUCLEOTIDE SEQUENCE</scope>
    <source>
        <strain evidence="3">Mbul1</strain>
    </source>
</reference>
<organism evidence="3">
    <name type="scientific">Methylobacterium bullatum</name>
    <dbReference type="NCBI Taxonomy" id="570505"/>
    <lineage>
        <taxon>Bacteria</taxon>
        <taxon>Pseudomonadati</taxon>
        <taxon>Pseudomonadota</taxon>
        <taxon>Alphaproteobacteria</taxon>
        <taxon>Hyphomicrobiales</taxon>
        <taxon>Methylobacteriaceae</taxon>
        <taxon>Methylobacterium</taxon>
    </lineage>
</organism>
<sequence length="227" mass="25367">MGKSRPDGAERYLGSGLDRLGDPESEQPHARPEPFASLIGCPQADASRHEQAVEFLGPAVSKQATAAARAEAAYLRRPRQRALSLDRPQAMEDARRAGAARREAVWRRSHGMKTRPLLRSRIWAIPSILAALTLLSLVMALVVDGLTLGQSGQRRVGRNPDLHDLRRVSPSDEIAFRRVRRAQRRRRLARPPTRARGRPPVSGRPRRPRRRLPWPRPAGAGDRRGAR</sequence>
<proteinExistence type="predicted"/>
<evidence type="ECO:0000256" key="2">
    <source>
        <dbReference type="SAM" id="Phobius"/>
    </source>
</evidence>
<gene>
    <name evidence="3" type="ORF">MBUL_01543</name>
</gene>